<dbReference type="InterPro" id="IPR011047">
    <property type="entry name" value="Quinoprotein_ADH-like_sf"/>
</dbReference>
<feature type="domain" description="Cytochrome c" evidence="11">
    <location>
        <begin position="30"/>
        <end position="109"/>
    </location>
</feature>
<dbReference type="Pfam" id="PF13442">
    <property type="entry name" value="Cytochrome_CBB3"/>
    <property type="match status" value="1"/>
</dbReference>
<dbReference type="EMBL" id="CP000473">
    <property type="protein sequence ID" value="ABJ84213.1"/>
    <property type="molecule type" value="Genomic_DNA"/>
</dbReference>
<evidence type="ECO:0000256" key="8">
    <source>
        <dbReference type="PROSITE-ProRule" id="PRU00433"/>
    </source>
</evidence>
<evidence type="ECO:0000256" key="4">
    <source>
        <dbReference type="ARBA" id="ARBA00022723"/>
    </source>
</evidence>
<organism evidence="12">
    <name type="scientific">Solibacter usitatus (strain Ellin6076)</name>
    <dbReference type="NCBI Taxonomy" id="234267"/>
    <lineage>
        <taxon>Bacteria</taxon>
        <taxon>Pseudomonadati</taxon>
        <taxon>Acidobacteriota</taxon>
        <taxon>Terriglobia</taxon>
        <taxon>Bryobacterales</taxon>
        <taxon>Solibacteraceae</taxon>
        <taxon>Candidatus Solibacter</taxon>
    </lineage>
</organism>
<dbReference type="PANTHER" id="PTHR32303">
    <property type="entry name" value="QUINOPROTEIN ALCOHOL DEHYDROGENASE (CYTOCHROME C)"/>
    <property type="match status" value="1"/>
</dbReference>
<dbReference type="Pfam" id="PF01011">
    <property type="entry name" value="PQQ"/>
    <property type="match status" value="1"/>
</dbReference>
<evidence type="ECO:0000256" key="3">
    <source>
        <dbReference type="ARBA" id="ARBA00022617"/>
    </source>
</evidence>
<dbReference type="CDD" id="cd10280">
    <property type="entry name" value="PQQ_mGDH"/>
    <property type="match status" value="1"/>
</dbReference>
<feature type="chain" id="PRO_5004164042" evidence="10">
    <location>
        <begin position="20"/>
        <end position="745"/>
    </location>
</feature>
<dbReference type="SUPFAM" id="SSF50998">
    <property type="entry name" value="Quinoprotein alcohol dehydrogenase-like"/>
    <property type="match status" value="1"/>
</dbReference>
<dbReference type="InterPro" id="IPR018391">
    <property type="entry name" value="PQQ_b-propeller_rpt"/>
</dbReference>
<dbReference type="KEGG" id="sus:Acid_3236"/>
<dbReference type="InterPro" id="IPR017511">
    <property type="entry name" value="PQQ_mDH"/>
</dbReference>
<keyword evidence="7 8" id="KW-0408">Iron</keyword>
<dbReference type="eggNOG" id="COG2010">
    <property type="taxonomic scope" value="Bacteria"/>
</dbReference>
<name>Q02D56_SOLUE</name>
<gene>
    <name evidence="12" type="ordered locus">Acid_3236</name>
</gene>
<dbReference type="Gene3D" id="2.140.10.10">
    <property type="entry name" value="Quinoprotein alcohol dehydrogenase-like superfamily"/>
    <property type="match status" value="2"/>
</dbReference>
<evidence type="ECO:0000256" key="9">
    <source>
        <dbReference type="SAM" id="MobiDB-lite"/>
    </source>
</evidence>
<dbReference type="STRING" id="234267.Acid_3236"/>
<dbReference type="InterPro" id="IPR002372">
    <property type="entry name" value="PQQ_rpt_dom"/>
</dbReference>
<dbReference type="InterPro" id="IPR009056">
    <property type="entry name" value="Cyt_c-like_dom"/>
</dbReference>
<dbReference type="EC" id="1.1.5.2" evidence="12"/>
<evidence type="ECO:0000256" key="2">
    <source>
        <dbReference type="ARBA" id="ARBA00008156"/>
    </source>
</evidence>
<evidence type="ECO:0000259" key="11">
    <source>
        <dbReference type="PROSITE" id="PS51007"/>
    </source>
</evidence>
<accession>Q02D56</accession>
<feature type="signal peptide" evidence="10">
    <location>
        <begin position="1"/>
        <end position="19"/>
    </location>
</feature>
<dbReference type="GO" id="GO:0020037">
    <property type="term" value="F:heme binding"/>
    <property type="evidence" value="ECO:0007669"/>
    <property type="project" value="InterPro"/>
</dbReference>
<dbReference type="GO" id="GO:0009055">
    <property type="term" value="F:electron transfer activity"/>
    <property type="evidence" value="ECO:0007669"/>
    <property type="project" value="InterPro"/>
</dbReference>
<dbReference type="Gene3D" id="1.10.760.10">
    <property type="entry name" value="Cytochrome c-like domain"/>
    <property type="match status" value="1"/>
</dbReference>
<keyword evidence="5 10" id="KW-0732">Signal</keyword>
<proteinExistence type="inferred from homology"/>
<keyword evidence="6 12" id="KW-0560">Oxidoreductase</keyword>
<dbReference type="GO" id="GO:0048038">
    <property type="term" value="F:quinone binding"/>
    <property type="evidence" value="ECO:0007669"/>
    <property type="project" value="InterPro"/>
</dbReference>
<dbReference type="HOGENOM" id="CLU_018478_1_1_0"/>
<dbReference type="AlphaFoldDB" id="Q02D56"/>
<keyword evidence="4 8" id="KW-0479">Metal-binding</keyword>
<dbReference type="PANTHER" id="PTHR32303:SF4">
    <property type="entry name" value="QUINOPROTEIN GLUCOSE DEHYDROGENASE"/>
    <property type="match status" value="1"/>
</dbReference>
<sequence precursor="true">MLRVSVVVALCAIAAAAQTRPAWDGSFSAAQAGRGRAAYRENCARCHGAELAGAESSPPLTGAGFLAQWTGKSAADLLDRTRRTMPTDNPGGLPARQYADIVAYLLSTNGFRPGARDLGGAAAVTPSARTAEWRYYGADAGSTKYSPLEQINASNVGKLHIAWSWNAQNFGAQPEFNWEATPLMVGGRLFVTAGTRRDVVALDAATGETLWMYRLDEGARGAAAARRNNRGLAYWTDGHDERIVLISPGYQLVALDARTGREITTFGKSGVVDLWEGLDRAEVKPGEIGSSSPAIVVRDVVVVGAALQAGIAPRSKKNVPGYIRGYDVRTGKRLWTFRTIPQPGEFGHDTWENGSWEYTGNTGAWGPLSADEELGYVYVPVETPTGDFYGGHRLGNNLFGESLVCLDARTGRRVWHFQLVHHGIWDWDPPTAPTLLDITVDGRRIKAVAQITKQAWVYVFDRVTGKPVWPIEERPVPQSDVPGERTSPTQPFPSKPAAFDKQGFTLDDLIDFTPELKAEALKIASQYRLGPMFMPPSVAGAGGRKATITLPSPTGGANWQGGAADPETGMLYVSSVTFAAPVSLARDTRRTDMDYLGQYGFAHIGPQGLPLAKPPWGRITAIDLNTGEHAWTTPNGSTPEFVKNHPALRGIDLGRTGNPEHAPILVTKSLLFTADGGGMYAMPPGAGGPMFRAVDKRSGKVLHEMKLPANVTGVPMTYMMDGVQYLVMAIGAPGVPAELIALTVQ</sequence>
<dbReference type="PROSITE" id="PS51007">
    <property type="entry name" value="CYTC"/>
    <property type="match status" value="1"/>
</dbReference>
<dbReference type="SMART" id="SM00564">
    <property type="entry name" value="PQQ"/>
    <property type="match status" value="5"/>
</dbReference>
<dbReference type="InParanoid" id="Q02D56"/>
<dbReference type="SUPFAM" id="SSF46626">
    <property type="entry name" value="Cytochrome c"/>
    <property type="match status" value="1"/>
</dbReference>
<dbReference type="GO" id="GO:0046872">
    <property type="term" value="F:metal ion binding"/>
    <property type="evidence" value="ECO:0007669"/>
    <property type="project" value="UniProtKB-KW"/>
</dbReference>
<evidence type="ECO:0000256" key="5">
    <source>
        <dbReference type="ARBA" id="ARBA00022729"/>
    </source>
</evidence>
<comment type="cofactor">
    <cofactor evidence="1">
        <name>pyrroloquinoline quinone</name>
        <dbReference type="ChEBI" id="CHEBI:58442"/>
    </cofactor>
</comment>
<protein>
    <submittedName>
        <fullName evidence="12">Quinoprotein glucose dehydrogenase</fullName>
        <ecNumber evidence="12">1.1.5.2</ecNumber>
    </submittedName>
</protein>
<dbReference type="GO" id="GO:0016020">
    <property type="term" value="C:membrane"/>
    <property type="evidence" value="ECO:0007669"/>
    <property type="project" value="InterPro"/>
</dbReference>
<comment type="similarity">
    <text evidence="2">Belongs to the bacterial PQQ dehydrogenase family.</text>
</comment>
<dbReference type="InterPro" id="IPR036909">
    <property type="entry name" value="Cyt_c-like_dom_sf"/>
</dbReference>
<keyword evidence="3 8" id="KW-0349">Heme</keyword>
<reference evidence="12" key="1">
    <citation type="submission" date="2006-10" db="EMBL/GenBank/DDBJ databases">
        <title>Complete sequence of Solibacter usitatus Ellin6076.</title>
        <authorList>
            <consortium name="US DOE Joint Genome Institute"/>
            <person name="Copeland A."/>
            <person name="Lucas S."/>
            <person name="Lapidus A."/>
            <person name="Barry K."/>
            <person name="Detter J.C."/>
            <person name="Glavina del Rio T."/>
            <person name="Hammon N."/>
            <person name="Israni S."/>
            <person name="Dalin E."/>
            <person name="Tice H."/>
            <person name="Pitluck S."/>
            <person name="Thompson L.S."/>
            <person name="Brettin T."/>
            <person name="Bruce D."/>
            <person name="Han C."/>
            <person name="Tapia R."/>
            <person name="Gilna P."/>
            <person name="Schmutz J."/>
            <person name="Larimer F."/>
            <person name="Land M."/>
            <person name="Hauser L."/>
            <person name="Kyrpides N."/>
            <person name="Mikhailova N."/>
            <person name="Janssen P.H."/>
            <person name="Kuske C.R."/>
            <person name="Richardson P."/>
        </authorList>
    </citation>
    <scope>NUCLEOTIDE SEQUENCE</scope>
    <source>
        <strain evidence="12">Ellin6076</strain>
    </source>
</reference>
<feature type="region of interest" description="Disordered" evidence="9">
    <location>
        <begin position="473"/>
        <end position="500"/>
    </location>
</feature>
<evidence type="ECO:0000256" key="7">
    <source>
        <dbReference type="ARBA" id="ARBA00023004"/>
    </source>
</evidence>
<evidence type="ECO:0000256" key="1">
    <source>
        <dbReference type="ARBA" id="ARBA00001931"/>
    </source>
</evidence>
<dbReference type="GO" id="GO:0008876">
    <property type="term" value="F:quinoprotein glucose dehydrogenase activity"/>
    <property type="evidence" value="ECO:0007669"/>
    <property type="project" value="UniProtKB-EC"/>
</dbReference>
<evidence type="ECO:0000313" key="12">
    <source>
        <dbReference type="EMBL" id="ABJ84213.1"/>
    </source>
</evidence>
<dbReference type="eggNOG" id="COG4993">
    <property type="taxonomic scope" value="Bacteria"/>
</dbReference>
<evidence type="ECO:0000256" key="6">
    <source>
        <dbReference type="ARBA" id="ARBA00023002"/>
    </source>
</evidence>
<evidence type="ECO:0000256" key="10">
    <source>
        <dbReference type="SAM" id="SignalP"/>
    </source>
</evidence>